<dbReference type="NCBIfam" id="TIGR00663">
    <property type="entry name" value="dnan"/>
    <property type="match status" value="1"/>
</dbReference>
<dbReference type="HOGENOM" id="CLU_038149_4_2_5"/>
<dbReference type="GO" id="GO:0005737">
    <property type="term" value="C:cytoplasm"/>
    <property type="evidence" value="ECO:0007669"/>
    <property type="project" value="UniProtKB-SubCell"/>
</dbReference>
<feature type="domain" description="DNA polymerase III beta sliding clamp N-terminal" evidence="11">
    <location>
        <begin position="1"/>
        <end position="120"/>
    </location>
</feature>
<dbReference type="GO" id="GO:0008408">
    <property type="term" value="F:3'-5' exonuclease activity"/>
    <property type="evidence" value="ECO:0007669"/>
    <property type="project" value="InterPro"/>
</dbReference>
<keyword evidence="9" id="KW-0238">DNA-binding</keyword>
<comment type="subcellular location">
    <subcellularLocation>
        <location evidence="1 10">Cytoplasm</location>
    </subcellularLocation>
</comment>
<dbReference type="InterPro" id="IPR001001">
    <property type="entry name" value="DNA_polIII_beta"/>
</dbReference>
<dbReference type="SUPFAM" id="SSF55979">
    <property type="entry name" value="DNA clamp"/>
    <property type="match status" value="3"/>
</dbReference>
<keyword evidence="6 10" id="KW-0548">Nucleotidyltransferase</keyword>
<keyword evidence="4 10" id="KW-0963">Cytoplasm</keyword>
<dbReference type="PANTHER" id="PTHR30478">
    <property type="entry name" value="DNA POLYMERASE III SUBUNIT BETA"/>
    <property type="match status" value="1"/>
</dbReference>
<evidence type="ECO:0000256" key="2">
    <source>
        <dbReference type="ARBA" id="ARBA00010752"/>
    </source>
</evidence>
<evidence type="ECO:0000256" key="7">
    <source>
        <dbReference type="ARBA" id="ARBA00022705"/>
    </source>
</evidence>
<feature type="domain" description="DNA polymerase III beta sliding clamp central" evidence="12">
    <location>
        <begin position="131"/>
        <end position="249"/>
    </location>
</feature>
<dbReference type="InterPro" id="IPR022635">
    <property type="entry name" value="DNA_polIII_beta_C"/>
</dbReference>
<proteinExistence type="inferred from homology"/>
<dbReference type="Gene3D" id="3.70.10.10">
    <property type="match status" value="1"/>
</dbReference>
<dbReference type="PANTHER" id="PTHR30478:SF0">
    <property type="entry name" value="BETA SLIDING CLAMP"/>
    <property type="match status" value="1"/>
</dbReference>
<evidence type="ECO:0000256" key="3">
    <source>
        <dbReference type="ARBA" id="ARBA00021035"/>
    </source>
</evidence>
<dbReference type="Pfam" id="PF00712">
    <property type="entry name" value="DNA_pol3_beta"/>
    <property type="match status" value="1"/>
</dbReference>
<dbReference type="Proteomes" id="UP000027180">
    <property type="component" value="Chromosome"/>
</dbReference>
<evidence type="ECO:0000256" key="6">
    <source>
        <dbReference type="ARBA" id="ARBA00022695"/>
    </source>
</evidence>
<evidence type="ECO:0000259" key="13">
    <source>
        <dbReference type="Pfam" id="PF02768"/>
    </source>
</evidence>
<reference evidence="14 15" key="1">
    <citation type="submission" date="2013-12" db="EMBL/GenBank/DDBJ databases">
        <title>Complete genome sequence of Rhizobium etli bv. mimosae IE4771.</title>
        <authorList>
            <person name="Bustos P."/>
            <person name="Santamaria R.I."/>
            <person name="Lozano L."/>
            <person name="Ormeno-Orrillo E."/>
            <person name="Rogel M.A."/>
            <person name="Romero D."/>
            <person name="Cevallos M.A."/>
            <person name="Martinez-Romero E."/>
            <person name="Gonzalez V."/>
        </authorList>
    </citation>
    <scope>NUCLEOTIDE SEQUENCE [LARGE SCALE GENOMIC DNA]</scope>
    <source>
        <strain evidence="14 15">IE4771</strain>
    </source>
</reference>
<sequence>MRITIERSNLLKSLNHVHRVVERRNTIPILSNVLLKADGQNLDMKATDLDLEITEATPASVEQAGATTVPAHLLYDIVRKLSDGSEVLLATSTDGGSMTVQSGRSKFSLQCLPESDFPDLTAGTFTHSFKLKASDLKMLIDRTQFAISTEETRYYLNGIFFHTIESNGELKLRAVATDGHRLARADVDAPSGSEGMPGIIIPRKTVGELQKLVDNPEAIVTVEVSDAKIRMTIGSIVMTSKLIDGTFPDYQRVIPTGNDKEMRVDCTSFAQAVDRVSTISSERGRAVKLALSEGQLMLTVNNPDSGSATEEVAVGYDTDAMEIGFNAKYLLDITAQLSGEEAIFLLADAGSPTLIRDTAGDDALYVLMPMRV</sequence>
<dbReference type="Pfam" id="PF02767">
    <property type="entry name" value="DNA_pol3_beta_2"/>
    <property type="match status" value="1"/>
</dbReference>
<dbReference type="KEGG" id="rei:IE4771_CH00341"/>
<dbReference type="AlphaFoldDB" id="A0A060HRJ6"/>
<dbReference type="InterPro" id="IPR022634">
    <property type="entry name" value="DNA_polIII_beta_N"/>
</dbReference>
<evidence type="ECO:0000256" key="10">
    <source>
        <dbReference type="PIRNR" id="PIRNR000804"/>
    </source>
</evidence>
<organism evidence="14 15">
    <name type="scientific">Rhizobium etli bv. mimosae str. IE4771</name>
    <dbReference type="NCBI Taxonomy" id="1432050"/>
    <lineage>
        <taxon>Bacteria</taxon>
        <taxon>Pseudomonadati</taxon>
        <taxon>Pseudomonadota</taxon>
        <taxon>Alphaproteobacteria</taxon>
        <taxon>Hyphomicrobiales</taxon>
        <taxon>Rhizobiaceae</taxon>
        <taxon>Rhizobium/Agrobacterium group</taxon>
        <taxon>Rhizobium</taxon>
    </lineage>
</organism>
<dbReference type="Pfam" id="PF02768">
    <property type="entry name" value="DNA_pol3_beta_3"/>
    <property type="match status" value="1"/>
</dbReference>
<evidence type="ECO:0000256" key="1">
    <source>
        <dbReference type="ARBA" id="ARBA00004496"/>
    </source>
</evidence>
<dbReference type="RefSeq" id="WP_038686365.1">
    <property type="nucleotide sequence ID" value="NZ_CP006986.1"/>
</dbReference>
<dbReference type="OrthoDB" id="8421503at2"/>
<dbReference type="InterPro" id="IPR022637">
    <property type="entry name" value="DNA_polIII_beta_cen"/>
</dbReference>
<name>A0A060HRJ6_RHIET</name>
<comment type="function">
    <text evidence="10">Confers DNA tethering and processivity to DNA polymerases and other proteins. Acts as a clamp, forming a ring around DNA (a reaction catalyzed by the clamp-loading complex) which diffuses in an ATP-independent manner freely and bidirectionally along dsDNA. Initially characterized for its ability to contact the catalytic subunit of DNA polymerase III (Pol III), a complex, multichain enzyme responsible for most of the replicative synthesis in bacteria; Pol III exhibits 3'-5' exonuclease proofreading activity. The beta chain is required for initiation of replication as well as for processivity of DNA replication.</text>
</comment>
<evidence type="ECO:0000256" key="8">
    <source>
        <dbReference type="ARBA" id="ARBA00022932"/>
    </source>
</evidence>
<evidence type="ECO:0000313" key="15">
    <source>
        <dbReference type="Proteomes" id="UP000027180"/>
    </source>
</evidence>
<dbReference type="GO" id="GO:0006271">
    <property type="term" value="P:DNA strand elongation involved in DNA replication"/>
    <property type="evidence" value="ECO:0007669"/>
    <property type="project" value="TreeGrafter"/>
</dbReference>
<dbReference type="Gene3D" id="3.10.150.10">
    <property type="entry name" value="DNA Polymerase III, subunit A, domain 2"/>
    <property type="match status" value="1"/>
</dbReference>
<evidence type="ECO:0000256" key="5">
    <source>
        <dbReference type="ARBA" id="ARBA00022679"/>
    </source>
</evidence>
<keyword evidence="8 10" id="KW-0239">DNA-directed DNA polymerase</keyword>
<dbReference type="GO" id="GO:0009360">
    <property type="term" value="C:DNA polymerase III complex"/>
    <property type="evidence" value="ECO:0007669"/>
    <property type="project" value="InterPro"/>
</dbReference>
<comment type="similarity">
    <text evidence="2 10">Belongs to the beta sliding clamp family.</text>
</comment>
<evidence type="ECO:0000259" key="12">
    <source>
        <dbReference type="Pfam" id="PF02767"/>
    </source>
</evidence>
<keyword evidence="7 10" id="KW-0235">DNA replication</keyword>
<dbReference type="GO" id="GO:0003677">
    <property type="term" value="F:DNA binding"/>
    <property type="evidence" value="ECO:0007669"/>
    <property type="project" value="UniProtKB-UniRule"/>
</dbReference>
<accession>A0A060HRJ6</accession>
<dbReference type="InterPro" id="IPR046938">
    <property type="entry name" value="DNA_clamp_sf"/>
</dbReference>
<evidence type="ECO:0000256" key="9">
    <source>
        <dbReference type="ARBA" id="ARBA00023125"/>
    </source>
</evidence>
<dbReference type="EMBL" id="CP006986">
    <property type="protein sequence ID" value="AIC25508.1"/>
    <property type="molecule type" value="Genomic_DNA"/>
</dbReference>
<evidence type="ECO:0000259" key="11">
    <source>
        <dbReference type="Pfam" id="PF00712"/>
    </source>
</evidence>
<feature type="domain" description="DNA polymerase III beta sliding clamp C-terminal" evidence="13">
    <location>
        <begin position="252"/>
        <end position="371"/>
    </location>
</feature>
<dbReference type="PIRSF" id="PIRSF000804">
    <property type="entry name" value="DNA_pol_III_b"/>
    <property type="match status" value="1"/>
</dbReference>
<keyword evidence="5 10" id="KW-0808">Transferase</keyword>
<evidence type="ECO:0000313" key="14">
    <source>
        <dbReference type="EMBL" id="AIC25508.1"/>
    </source>
</evidence>
<dbReference type="SMART" id="SM00480">
    <property type="entry name" value="POL3Bc"/>
    <property type="match status" value="1"/>
</dbReference>
<comment type="subunit">
    <text evidence="10">Forms a ring-shaped head-to-tail homodimer around DNA.</text>
</comment>
<gene>
    <name evidence="14" type="primary">dnaN</name>
    <name evidence="14" type="ORF">IE4771_CH00341</name>
</gene>
<dbReference type="CDD" id="cd00140">
    <property type="entry name" value="beta_clamp"/>
    <property type="match status" value="1"/>
</dbReference>
<evidence type="ECO:0000256" key="4">
    <source>
        <dbReference type="ARBA" id="ARBA00022490"/>
    </source>
</evidence>
<dbReference type="GO" id="GO:0003887">
    <property type="term" value="F:DNA-directed DNA polymerase activity"/>
    <property type="evidence" value="ECO:0007669"/>
    <property type="project" value="UniProtKB-UniRule"/>
</dbReference>
<protein>
    <recommendedName>
        <fullName evidence="3 10">Beta sliding clamp</fullName>
    </recommendedName>
</protein>